<dbReference type="Pfam" id="PF00990">
    <property type="entry name" value="GGDEF"/>
    <property type="match status" value="1"/>
</dbReference>
<reference evidence="4" key="1">
    <citation type="journal article" date="2011" name="MBio">
        <title>Novel metabolic attributes of the genus Cyanothece, comprising a group of unicellular nitrogen-fixing Cyanobacteria.</title>
        <authorList>
            <person name="Bandyopadhyay A."/>
            <person name="Elvitigala T."/>
            <person name="Welsh E."/>
            <person name="Stockel J."/>
            <person name="Liberton M."/>
            <person name="Min H."/>
            <person name="Sherman L.A."/>
            <person name="Pakrasi H.B."/>
        </authorList>
    </citation>
    <scope>NUCLEOTIDE SEQUENCE [LARGE SCALE GENOMIC DNA]</scope>
    <source>
        <strain evidence="4">PCC 7424</strain>
    </source>
</reference>
<dbReference type="CDD" id="cd01949">
    <property type="entry name" value="GGDEF"/>
    <property type="match status" value="1"/>
</dbReference>
<dbReference type="InterPro" id="IPR000160">
    <property type="entry name" value="GGDEF_dom"/>
</dbReference>
<dbReference type="GO" id="GO:0043709">
    <property type="term" value="P:cell adhesion involved in single-species biofilm formation"/>
    <property type="evidence" value="ECO:0007669"/>
    <property type="project" value="TreeGrafter"/>
</dbReference>
<evidence type="ECO:0000313" key="4">
    <source>
        <dbReference type="Proteomes" id="UP000002384"/>
    </source>
</evidence>
<dbReference type="KEGG" id="cyc:PCC7424_3093"/>
<dbReference type="SMART" id="SM00267">
    <property type="entry name" value="GGDEF"/>
    <property type="match status" value="1"/>
</dbReference>
<organism evidence="3 4">
    <name type="scientific">Gloeothece citriformis (strain PCC 7424)</name>
    <name type="common">Cyanothece sp. (strain PCC 7424)</name>
    <dbReference type="NCBI Taxonomy" id="65393"/>
    <lineage>
        <taxon>Bacteria</taxon>
        <taxon>Bacillati</taxon>
        <taxon>Cyanobacteriota</taxon>
        <taxon>Cyanophyceae</taxon>
        <taxon>Oscillatoriophycideae</taxon>
        <taxon>Chroococcales</taxon>
        <taxon>Aphanothecaceae</taxon>
        <taxon>Gloeothece</taxon>
        <taxon>Gloeothece citriformis</taxon>
    </lineage>
</organism>
<dbReference type="InterPro" id="IPR029787">
    <property type="entry name" value="Nucleotide_cyclase"/>
</dbReference>
<dbReference type="PROSITE" id="PS50887">
    <property type="entry name" value="GGDEF"/>
    <property type="match status" value="1"/>
</dbReference>
<feature type="transmembrane region" description="Helical" evidence="1">
    <location>
        <begin position="117"/>
        <end position="137"/>
    </location>
</feature>
<protein>
    <submittedName>
        <fullName evidence="3">Diguanylate cyclase</fullName>
    </submittedName>
</protein>
<feature type="domain" description="GGDEF" evidence="2">
    <location>
        <begin position="252"/>
        <end position="385"/>
    </location>
</feature>
<evidence type="ECO:0000313" key="3">
    <source>
        <dbReference type="EMBL" id="ACK71495.1"/>
    </source>
</evidence>
<dbReference type="AlphaFoldDB" id="B7KBD9"/>
<dbReference type="eggNOG" id="COG3706">
    <property type="taxonomic scope" value="Bacteria"/>
</dbReference>
<evidence type="ECO:0000256" key="1">
    <source>
        <dbReference type="SAM" id="Phobius"/>
    </source>
</evidence>
<dbReference type="EMBL" id="CP001291">
    <property type="protein sequence ID" value="ACK71495.1"/>
    <property type="molecule type" value="Genomic_DNA"/>
</dbReference>
<sequence length="387" mass="43859">MALDSRTAIALISIVFALQSVPLILVYLLANQYKGINYWLIGNVLIAVGYFLVSLRGVIIDFFSITIANIISILGLSLLGLGVSRFTQQVYPRYFILALNAIWLVIHLHFTYINDNIIIRIINYSGIGSIIFIFAAYQLLSYKDKRLIISIRFTAIVFLCSASLFLIRIIVVLLNNYSNPLFDNSLSQTLLQISYLIMSFLLTVGLVSMISQRLYEDLRTLAIYDFLTETLNRRAMQLEINKEIAYFNRRKEQFALILMDIDRFKSINDNYGHDCGDLVLQHFTRTIKNNIRKEDALGRWGGEEFLILSRGSNVEDALILAERLRSAIESEKVITGHTIIKYTLSLGVAVYGIHGTTQEQLVKAADKALYEAKNSGRNQVAIATVFL</sequence>
<dbReference type="HOGENOM" id="CLU_000445_11_1_3"/>
<gene>
    <name evidence="3" type="ordered locus">PCC7424_3093</name>
</gene>
<dbReference type="GO" id="GO:0005886">
    <property type="term" value="C:plasma membrane"/>
    <property type="evidence" value="ECO:0007669"/>
    <property type="project" value="TreeGrafter"/>
</dbReference>
<dbReference type="InterPro" id="IPR043128">
    <property type="entry name" value="Rev_trsase/Diguanyl_cyclase"/>
</dbReference>
<dbReference type="InterPro" id="IPR050469">
    <property type="entry name" value="Diguanylate_Cyclase"/>
</dbReference>
<dbReference type="SUPFAM" id="SSF55073">
    <property type="entry name" value="Nucleotide cyclase"/>
    <property type="match status" value="1"/>
</dbReference>
<feature type="transmembrane region" description="Helical" evidence="1">
    <location>
        <begin position="36"/>
        <end position="53"/>
    </location>
</feature>
<keyword evidence="1" id="KW-0472">Membrane</keyword>
<dbReference type="GO" id="GO:1902201">
    <property type="term" value="P:negative regulation of bacterial-type flagellum-dependent cell motility"/>
    <property type="evidence" value="ECO:0007669"/>
    <property type="project" value="TreeGrafter"/>
</dbReference>
<name>B7KBD9_GLOC7</name>
<evidence type="ECO:0000259" key="2">
    <source>
        <dbReference type="PROSITE" id="PS50887"/>
    </source>
</evidence>
<dbReference type="OrthoDB" id="453368at2"/>
<feature type="transmembrane region" description="Helical" evidence="1">
    <location>
        <begin position="193"/>
        <end position="211"/>
    </location>
</feature>
<feature type="transmembrane region" description="Helical" evidence="1">
    <location>
        <begin position="6"/>
        <end position="29"/>
    </location>
</feature>
<dbReference type="GO" id="GO:0052621">
    <property type="term" value="F:diguanylate cyclase activity"/>
    <property type="evidence" value="ECO:0007669"/>
    <property type="project" value="TreeGrafter"/>
</dbReference>
<keyword evidence="4" id="KW-1185">Reference proteome</keyword>
<dbReference type="FunFam" id="3.30.70.270:FF:000001">
    <property type="entry name" value="Diguanylate cyclase domain protein"/>
    <property type="match status" value="1"/>
</dbReference>
<dbReference type="PANTHER" id="PTHR45138:SF9">
    <property type="entry name" value="DIGUANYLATE CYCLASE DGCM-RELATED"/>
    <property type="match status" value="1"/>
</dbReference>
<keyword evidence="1" id="KW-0812">Transmembrane</keyword>
<dbReference type="NCBIfam" id="TIGR00254">
    <property type="entry name" value="GGDEF"/>
    <property type="match status" value="1"/>
</dbReference>
<dbReference type="RefSeq" id="WP_015955092.1">
    <property type="nucleotide sequence ID" value="NC_011729.1"/>
</dbReference>
<dbReference type="STRING" id="65393.PCC7424_3093"/>
<keyword evidence="1" id="KW-1133">Transmembrane helix</keyword>
<proteinExistence type="predicted"/>
<accession>B7KBD9</accession>
<feature type="transmembrane region" description="Helical" evidence="1">
    <location>
        <begin position="59"/>
        <end position="82"/>
    </location>
</feature>
<dbReference type="PANTHER" id="PTHR45138">
    <property type="entry name" value="REGULATORY COMPONENTS OF SENSORY TRANSDUCTION SYSTEM"/>
    <property type="match status" value="1"/>
</dbReference>
<feature type="transmembrane region" description="Helical" evidence="1">
    <location>
        <begin position="94"/>
        <end position="111"/>
    </location>
</feature>
<feature type="transmembrane region" description="Helical" evidence="1">
    <location>
        <begin position="149"/>
        <end position="173"/>
    </location>
</feature>
<dbReference type="Proteomes" id="UP000002384">
    <property type="component" value="Chromosome"/>
</dbReference>
<dbReference type="Gene3D" id="3.30.70.270">
    <property type="match status" value="1"/>
</dbReference>